<proteinExistence type="predicted"/>
<accession>A0A7X0ESE0</accession>
<sequence>MPWTRLLESAERQPDARLEDWYASLLAACPEAAPFELAVRGGCRAATPGLAFLAGYQAALRMLWPSAPLSLGALCVTEQRSVRPADLQCRVADLQVSGRKDFVTAAEAADWLLVAAREEGAGEKPQVALLVVRNGDPGVQVEALPPLKLMPDIGHARLLLSEASCERLAGDGWSDYVKPFRTLEDVHVLAAFTAWLYGVGRDSGWPLSLRLRLLAVLAGAAEVARQPAGSAAAHLLLAGLFEQWQQLSGDLDQAFAAGPAEWRELWQRDRSLLGVAGAARAKRLSNALATLAVDAGQ</sequence>
<organism evidence="1 2">
    <name type="scientific">Pseudomonas fluvialis</name>
    <dbReference type="NCBI Taxonomy" id="1793966"/>
    <lineage>
        <taxon>Bacteria</taxon>
        <taxon>Pseudomonadati</taxon>
        <taxon>Pseudomonadota</taxon>
        <taxon>Gammaproteobacteria</taxon>
        <taxon>Pseudomonadales</taxon>
        <taxon>Pseudomonadaceae</taxon>
        <taxon>Pseudomonas</taxon>
    </lineage>
</organism>
<evidence type="ECO:0000313" key="2">
    <source>
        <dbReference type="Proteomes" id="UP000557193"/>
    </source>
</evidence>
<dbReference type="SUPFAM" id="SSF56645">
    <property type="entry name" value="Acyl-CoA dehydrogenase NM domain-like"/>
    <property type="match status" value="1"/>
</dbReference>
<dbReference type="RefSeq" id="WP_184679584.1">
    <property type="nucleotide sequence ID" value="NZ_JACHLL010000001.1"/>
</dbReference>
<dbReference type="Gene3D" id="2.40.110.10">
    <property type="entry name" value="Butyryl-CoA Dehydrogenase, subunit A, domain 2"/>
    <property type="match status" value="1"/>
</dbReference>
<reference evidence="1 2" key="1">
    <citation type="submission" date="2020-08" db="EMBL/GenBank/DDBJ databases">
        <title>Functional genomics of gut bacteria from endangered species of beetles.</title>
        <authorList>
            <person name="Carlos-Shanley C."/>
        </authorList>
    </citation>
    <scope>NUCLEOTIDE SEQUENCE [LARGE SCALE GENOMIC DNA]</scope>
    <source>
        <strain evidence="1 2">S00202</strain>
    </source>
</reference>
<dbReference type="InterPro" id="IPR046373">
    <property type="entry name" value="Acyl-CoA_Oxase/DH_mid-dom_sf"/>
</dbReference>
<keyword evidence="2" id="KW-1185">Reference proteome</keyword>
<protein>
    <submittedName>
        <fullName evidence="1">Alkylation response protein AidB-like acyl-CoA dehydrogenase</fullName>
    </submittedName>
</protein>
<dbReference type="InterPro" id="IPR009100">
    <property type="entry name" value="AcylCoA_DH/oxidase_NM_dom_sf"/>
</dbReference>
<dbReference type="GO" id="GO:0016627">
    <property type="term" value="F:oxidoreductase activity, acting on the CH-CH group of donors"/>
    <property type="evidence" value="ECO:0007669"/>
    <property type="project" value="InterPro"/>
</dbReference>
<dbReference type="EMBL" id="JACHLL010000001">
    <property type="protein sequence ID" value="MBB6339874.1"/>
    <property type="molecule type" value="Genomic_DNA"/>
</dbReference>
<evidence type="ECO:0000313" key="1">
    <source>
        <dbReference type="EMBL" id="MBB6339874.1"/>
    </source>
</evidence>
<dbReference type="AlphaFoldDB" id="A0A7X0ESE0"/>
<name>A0A7X0ESE0_9PSED</name>
<comment type="caution">
    <text evidence="1">The sequence shown here is derived from an EMBL/GenBank/DDBJ whole genome shotgun (WGS) entry which is preliminary data.</text>
</comment>
<gene>
    <name evidence="1" type="ORF">HNP49_000024</name>
</gene>
<dbReference type="Proteomes" id="UP000557193">
    <property type="component" value="Unassembled WGS sequence"/>
</dbReference>